<protein>
    <submittedName>
        <fullName evidence="1">Uncharacterized protein</fullName>
    </submittedName>
</protein>
<evidence type="ECO:0000313" key="1">
    <source>
        <dbReference type="EMBL" id="JAD53074.1"/>
    </source>
</evidence>
<reference evidence="1" key="2">
    <citation type="journal article" date="2015" name="Data Brief">
        <title>Shoot transcriptome of the giant reed, Arundo donax.</title>
        <authorList>
            <person name="Barrero R.A."/>
            <person name="Guerrero F.D."/>
            <person name="Moolhuijzen P."/>
            <person name="Goolsby J.A."/>
            <person name="Tidwell J."/>
            <person name="Bellgard S.E."/>
            <person name="Bellgard M.I."/>
        </authorList>
    </citation>
    <scope>NUCLEOTIDE SEQUENCE</scope>
    <source>
        <tissue evidence="1">Shoot tissue taken approximately 20 cm above the soil surface</tissue>
    </source>
</reference>
<name>A0A0A9AMZ8_ARUDO</name>
<dbReference type="AlphaFoldDB" id="A0A0A9AMZ8"/>
<accession>A0A0A9AMZ8</accession>
<organism evidence="1">
    <name type="scientific">Arundo donax</name>
    <name type="common">Giant reed</name>
    <name type="synonym">Donax arundinaceus</name>
    <dbReference type="NCBI Taxonomy" id="35708"/>
    <lineage>
        <taxon>Eukaryota</taxon>
        <taxon>Viridiplantae</taxon>
        <taxon>Streptophyta</taxon>
        <taxon>Embryophyta</taxon>
        <taxon>Tracheophyta</taxon>
        <taxon>Spermatophyta</taxon>
        <taxon>Magnoliopsida</taxon>
        <taxon>Liliopsida</taxon>
        <taxon>Poales</taxon>
        <taxon>Poaceae</taxon>
        <taxon>PACMAD clade</taxon>
        <taxon>Arundinoideae</taxon>
        <taxon>Arundineae</taxon>
        <taxon>Arundo</taxon>
    </lineage>
</organism>
<reference evidence="1" key="1">
    <citation type="submission" date="2014-09" db="EMBL/GenBank/DDBJ databases">
        <authorList>
            <person name="Magalhaes I.L.F."/>
            <person name="Oliveira U."/>
            <person name="Santos F.R."/>
            <person name="Vidigal T.H.D.A."/>
            <person name="Brescovit A.D."/>
            <person name="Santos A.J."/>
        </authorList>
    </citation>
    <scope>NUCLEOTIDE SEQUENCE</scope>
    <source>
        <tissue evidence="1">Shoot tissue taken approximately 20 cm above the soil surface</tissue>
    </source>
</reference>
<sequence>MINSIILKRAQDQNTSSAATTTLIDGQTVQGHALGSDTRNQY</sequence>
<proteinExistence type="predicted"/>
<dbReference type="EMBL" id="GBRH01244821">
    <property type="protein sequence ID" value="JAD53074.1"/>
    <property type="molecule type" value="Transcribed_RNA"/>
</dbReference>